<feature type="domain" description="Ribosome biogenesis protein BMS1/TSR1 C-terminal" evidence="2">
    <location>
        <begin position="319"/>
        <end position="600"/>
    </location>
</feature>
<dbReference type="GO" id="GO:0030688">
    <property type="term" value="C:preribosome, small subunit precursor"/>
    <property type="evidence" value="ECO:0007669"/>
    <property type="project" value="TreeGrafter"/>
</dbReference>
<keyword evidence="4" id="KW-1185">Reference proteome</keyword>
<dbReference type="GO" id="GO:0000479">
    <property type="term" value="P:endonucleolytic cleavage of tricistronic rRNA transcript (SSU-rRNA, 5.8S rRNA, LSU-rRNA)"/>
    <property type="evidence" value="ECO:0007669"/>
    <property type="project" value="TreeGrafter"/>
</dbReference>
<dbReference type="InterPro" id="IPR007034">
    <property type="entry name" value="BMS1_TSR1_C"/>
</dbReference>
<dbReference type="HOGENOM" id="CLU_031890_0_0_1"/>
<dbReference type="PANTHER" id="PTHR12858:SF1">
    <property type="entry name" value="PRE-RRNA-PROCESSING PROTEIN TSR1 HOMOLOG"/>
    <property type="match status" value="1"/>
</dbReference>
<dbReference type="PANTHER" id="PTHR12858">
    <property type="entry name" value="RIBOSOME BIOGENESIS PROTEIN"/>
    <property type="match status" value="1"/>
</dbReference>
<dbReference type="InParanoid" id="I3EHT0"/>
<dbReference type="Pfam" id="PF04950">
    <property type="entry name" value="RIBIOP_C"/>
    <property type="match status" value="1"/>
</dbReference>
<sequence length="606" mass="68327">MATHKLSPGLKGLTQKERATSGLVSTVMITALGTHISAEDALPSILSSFRKSEEGERVINTEKMHLGHRVVCKKGIFTFFVNSPDSSMQMKNKMHGADINIILVDKKMNDETSDLISQTKQDNLVFLSCIRDTPAEIKKEVKKTFGKTKVYTLNEIARVLQNKTVLNRKRYSRPHFFPDTIQQVGERLFKITGAVDKGFVSRQVLINGGITGKIQEISVNGKPLDISSLAVLTREEIYQKKKDQEEEMTDLLSTLKITENQINDQPEYSDDSIGCINVEETQEEEEDSEEMSENYSDFEEEEGSCEIDSEDLAGYSALEKENIKKELVHKYKDFKGFRTINMGLHKKANEKENESLRVFRSQNLPEYYQRLSFIGSERVRRKLLSKKSPVPVSTPLEIVLEICEEHIPAFADAVESRFLSVHGLFDYEGAMTICALSFQTKEAISIYDGSLSFDYGFMCTTPSSCVLGNGTEIVKCKTEGTTGTACFLGPLILTDDKIAIYKEGRCVGSAVCATRKDPILIRTVVFKGIPAKILRRSCVVSKMFHSREEVNYFKGIKLYSSLKKEGHIKRALGENGLMKCYFFPPVKHGEKIYMELARRVFITPDN</sequence>
<evidence type="ECO:0000259" key="2">
    <source>
        <dbReference type="SMART" id="SM01362"/>
    </source>
</evidence>
<dbReference type="InterPro" id="IPR039761">
    <property type="entry name" value="Bms1/Tsr1"/>
</dbReference>
<dbReference type="OMA" id="CINVEET"/>
<dbReference type="VEuPathDB" id="MicrosporidiaDB:NEQG_00596"/>
<evidence type="ECO:0000313" key="3">
    <source>
        <dbReference type="EMBL" id="EIJ88777.1"/>
    </source>
</evidence>
<name>I3EHT0_NEMP3</name>
<dbReference type="GO" id="GO:0034511">
    <property type="term" value="F:U3 snoRNA binding"/>
    <property type="evidence" value="ECO:0007669"/>
    <property type="project" value="TreeGrafter"/>
</dbReference>
<dbReference type="AlphaFoldDB" id="I3EHT0"/>
<dbReference type="OrthoDB" id="119302at2759"/>
<feature type="coiled-coil region" evidence="1">
    <location>
        <begin position="234"/>
        <end position="301"/>
    </location>
</feature>
<dbReference type="GO" id="GO:0003924">
    <property type="term" value="F:GTPase activity"/>
    <property type="evidence" value="ECO:0007669"/>
    <property type="project" value="TreeGrafter"/>
</dbReference>
<keyword evidence="1" id="KW-0175">Coiled coil</keyword>
<dbReference type="EMBL" id="GL870877">
    <property type="protein sequence ID" value="EIJ88777.1"/>
    <property type="molecule type" value="Genomic_DNA"/>
</dbReference>
<reference evidence="3" key="1">
    <citation type="submission" date="2011-01" db="EMBL/GenBank/DDBJ databases">
        <title>The Genome Sequence of Nematocida parisii strain ERTm3.</title>
        <authorList>
            <consortium name="The Broad Institute Genome Sequencing Platform"/>
            <consortium name="The Broad Institute Genome Sequencing Center for Infectious Disease"/>
            <person name="Cuomo C."/>
            <person name="Troemel E."/>
            <person name="Young S.K."/>
            <person name="Zeng Q."/>
            <person name="Gargeya S."/>
            <person name="Fitzgerald M."/>
            <person name="Haas B."/>
            <person name="Abouelleil A."/>
            <person name="Alvarado L."/>
            <person name="Arachchi H.M."/>
            <person name="Berlin A."/>
            <person name="Chapman S.B."/>
            <person name="Gearin G."/>
            <person name="Goldberg J."/>
            <person name="Griggs A."/>
            <person name="Gujja S."/>
            <person name="Hansen M."/>
            <person name="Heiman D."/>
            <person name="Howarth C."/>
            <person name="Larimer J."/>
            <person name="Lui A."/>
            <person name="MacDonald P.J.P."/>
            <person name="McCowen C."/>
            <person name="Montmayeur A."/>
            <person name="Murphy C."/>
            <person name="Neiman D."/>
            <person name="Pearson M."/>
            <person name="Priest M."/>
            <person name="Roberts A."/>
            <person name="Saif S."/>
            <person name="Shea T."/>
            <person name="Sisk P."/>
            <person name="Stolte C."/>
            <person name="Sykes S."/>
            <person name="Wortman J."/>
            <person name="Nusbaum C."/>
            <person name="Birren B."/>
        </authorList>
    </citation>
    <scope>NUCLEOTIDE SEQUENCE</scope>
    <source>
        <strain evidence="3">ERTm3</strain>
    </source>
</reference>
<organism evidence="3 4">
    <name type="scientific">Nematocida parisii (strain ERTm3)</name>
    <name type="common">Nematode killer fungus</name>
    <dbReference type="NCBI Taxonomy" id="935791"/>
    <lineage>
        <taxon>Eukaryota</taxon>
        <taxon>Fungi</taxon>
        <taxon>Fungi incertae sedis</taxon>
        <taxon>Microsporidia</taxon>
        <taxon>Nematocida</taxon>
    </lineage>
</organism>
<dbReference type="GO" id="GO:0005525">
    <property type="term" value="F:GTP binding"/>
    <property type="evidence" value="ECO:0007669"/>
    <property type="project" value="TreeGrafter"/>
</dbReference>
<gene>
    <name evidence="3" type="ORF">NEQG_00596</name>
</gene>
<evidence type="ECO:0000313" key="4">
    <source>
        <dbReference type="Proteomes" id="UP000002872"/>
    </source>
</evidence>
<dbReference type="Proteomes" id="UP000002872">
    <property type="component" value="Unassembled WGS sequence"/>
</dbReference>
<protein>
    <recommendedName>
        <fullName evidence="2">Ribosome biogenesis protein BMS1/TSR1 C-terminal domain-containing protein</fullName>
    </recommendedName>
</protein>
<accession>I3EHT0</accession>
<dbReference type="GO" id="GO:0000462">
    <property type="term" value="P:maturation of SSU-rRNA from tricistronic rRNA transcript (SSU-rRNA, 5.8S rRNA, LSU-rRNA)"/>
    <property type="evidence" value="ECO:0007669"/>
    <property type="project" value="TreeGrafter"/>
</dbReference>
<dbReference type="SMART" id="SM01362">
    <property type="entry name" value="DUF663"/>
    <property type="match status" value="1"/>
</dbReference>
<dbReference type="STRING" id="935791.I3EHT0"/>
<proteinExistence type="predicted"/>
<evidence type="ECO:0000256" key="1">
    <source>
        <dbReference type="SAM" id="Coils"/>
    </source>
</evidence>